<dbReference type="PROSITE" id="PS01081">
    <property type="entry name" value="HTH_TETR_1"/>
    <property type="match status" value="1"/>
</dbReference>
<dbReference type="PATRIC" id="fig|1125699.3.peg.2196"/>
<evidence type="ECO:0000313" key="5">
    <source>
        <dbReference type="Proteomes" id="UP000014541"/>
    </source>
</evidence>
<dbReference type="InterPro" id="IPR023772">
    <property type="entry name" value="DNA-bd_HTH_TetR-type_CS"/>
</dbReference>
<dbReference type="InterPro" id="IPR009057">
    <property type="entry name" value="Homeodomain-like_sf"/>
</dbReference>
<evidence type="ECO:0000256" key="1">
    <source>
        <dbReference type="ARBA" id="ARBA00023125"/>
    </source>
</evidence>
<dbReference type="STRING" id="1125699.HMPREF9194_02176"/>
<evidence type="ECO:0000256" key="2">
    <source>
        <dbReference type="PROSITE-ProRule" id="PRU00335"/>
    </source>
</evidence>
<dbReference type="PANTHER" id="PTHR43479">
    <property type="entry name" value="ACREF/ENVCD OPERON REPRESSOR-RELATED"/>
    <property type="match status" value="1"/>
</dbReference>
<dbReference type="Gene3D" id="1.10.357.10">
    <property type="entry name" value="Tetracycline Repressor, domain 2"/>
    <property type="match status" value="1"/>
</dbReference>
<proteinExistence type="predicted"/>
<feature type="DNA-binding region" description="H-T-H motif" evidence="2">
    <location>
        <begin position="31"/>
        <end position="50"/>
    </location>
</feature>
<sequence>MTSTKKKNDTYTEILKNAKMEFLQNGFEKASMRSIAALTGITAGALYKHFPSKEAIFEALVQPLITQTLNIGADFSETAIELIKAKNGVATKEAVRISIQNLYTLAYSRFDEFKLLFNRSTGTKYENIRHDFVMADVVACKKFIGDVKKHGINIRPLTDDQLHLIYSTALTPFFEIITHEYPQKKAEKFIDLLTDIMYFCWAKIMQPET</sequence>
<keyword evidence="1 2" id="KW-0238">DNA-binding</keyword>
<dbReference type="PRINTS" id="PR00455">
    <property type="entry name" value="HTHTETR"/>
</dbReference>
<accession>S3K4C4</accession>
<dbReference type="EMBL" id="ATFF01000006">
    <property type="protein sequence ID" value="EPF31821.1"/>
    <property type="molecule type" value="Genomic_DNA"/>
</dbReference>
<dbReference type="InterPro" id="IPR050624">
    <property type="entry name" value="HTH-type_Tx_Regulator"/>
</dbReference>
<dbReference type="RefSeq" id="WP_016526430.1">
    <property type="nucleotide sequence ID" value="NZ_KE332518.1"/>
</dbReference>
<gene>
    <name evidence="4" type="ORF">HMPREF9194_02176</name>
</gene>
<organism evidence="4 5">
    <name type="scientific">Treponema maltophilum ATCC 51939</name>
    <dbReference type="NCBI Taxonomy" id="1125699"/>
    <lineage>
        <taxon>Bacteria</taxon>
        <taxon>Pseudomonadati</taxon>
        <taxon>Spirochaetota</taxon>
        <taxon>Spirochaetia</taxon>
        <taxon>Spirochaetales</taxon>
        <taxon>Treponemataceae</taxon>
        <taxon>Treponema</taxon>
    </lineage>
</organism>
<dbReference type="Proteomes" id="UP000014541">
    <property type="component" value="Unassembled WGS sequence"/>
</dbReference>
<dbReference type="Pfam" id="PF00440">
    <property type="entry name" value="TetR_N"/>
    <property type="match status" value="1"/>
</dbReference>
<dbReference type="AlphaFoldDB" id="S3K4C4"/>
<dbReference type="OrthoDB" id="362563at2"/>
<dbReference type="GO" id="GO:0003677">
    <property type="term" value="F:DNA binding"/>
    <property type="evidence" value="ECO:0007669"/>
    <property type="project" value="UniProtKB-UniRule"/>
</dbReference>
<dbReference type="PROSITE" id="PS50977">
    <property type="entry name" value="HTH_TETR_2"/>
    <property type="match status" value="1"/>
</dbReference>
<dbReference type="PANTHER" id="PTHR43479:SF11">
    <property type="entry name" value="ACREF_ENVCD OPERON REPRESSOR-RELATED"/>
    <property type="match status" value="1"/>
</dbReference>
<protein>
    <recommendedName>
        <fullName evidence="3">HTH tetR-type domain-containing protein</fullName>
    </recommendedName>
</protein>
<comment type="caution">
    <text evidence="4">The sequence shown here is derived from an EMBL/GenBank/DDBJ whole genome shotgun (WGS) entry which is preliminary data.</text>
</comment>
<reference evidence="4 5" key="1">
    <citation type="submission" date="2013-04" db="EMBL/GenBank/DDBJ databases">
        <title>The Genome Sequence of Treponema maltophilum ATCC 51939.</title>
        <authorList>
            <consortium name="The Broad Institute Genomics Platform"/>
            <person name="Earl A."/>
            <person name="Ward D."/>
            <person name="Feldgarden M."/>
            <person name="Gevers D."/>
            <person name="Leonetti C."/>
            <person name="Blanton J.M."/>
            <person name="Dewhirst F.E."/>
            <person name="Izard J."/>
            <person name="Walker B."/>
            <person name="Young S."/>
            <person name="Zeng Q."/>
            <person name="Gargeya S."/>
            <person name="Fitzgerald M."/>
            <person name="Haas B."/>
            <person name="Abouelleil A."/>
            <person name="Allen A.W."/>
            <person name="Alvarado L."/>
            <person name="Arachchi H.M."/>
            <person name="Berlin A.M."/>
            <person name="Chapman S.B."/>
            <person name="Gainer-Dewar J."/>
            <person name="Goldberg J."/>
            <person name="Griggs A."/>
            <person name="Gujja S."/>
            <person name="Hansen M."/>
            <person name="Howarth C."/>
            <person name="Imamovic A."/>
            <person name="Ireland A."/>
            <person name="Larimer J."/>
            <person name="McCowan C."/>
            <person name="Murphy C."/>
            <person name="Pearson M."/>
            <person name="Poon T.W."/>
            <person name="Priest M."/>
            <person name="Roberts A."/>
            <person name="Saif S."/>
            <person name="Shea T."/>
            <person name="Sisk P."/>
            <person name="Sykes S."/>
            <person name="Wortman J."/>
            <person name="Nusbaum C."/>
            <person name="Birren B."/>
        </authorList>
    </citation>
    <scope>NUCLEOTIDE SEQUENCE [LARGE SCALE GENOMIC DNA]</scope>
    <source>
        <strain evidence="4 5">ATCC 51939</strain>
    </source>
</reference>
<keyword evidence="5" id="KW-1185">Reference proteome</keyword>
<evidence type="ECO:0000259" key="3">
    <source>
        <dbReference type="PROSITE" id="PS50977"/>
    </source>
</evidence>
<evidence type="ECO:0000313" key="4">
    <source>
        <dbReference type="EMBL" id="EPF31821.1"/>
    </source>
</evidence>
<dbReference type="HOGENOM" id="CLU_069356_6_0_12"/>
<dbReference type="InterPro" id="IPR001647">
    <property type="entry name" value="HTH_TetR"/>
</dbReference>
<name>S3K4C4_TREMA</name>
<dbReference type="SUPFAM" id="SSF46689">
    <property type="entry name" value="Homeodomain-like"/>
    <property type="match status" value="1"/>
</dbReference>
<feature type="domain" description="HTH tetR-type" evidence="3">
    <location>
        <begin position="8"/>
        <end position="68"/>
    </location>
</feature>
<dbReference type="eggNOG" id="COG1309">
    <property type="taxonomic scope" value="Bacteria"/>
</dbReference>